<dbReference type="PANTHER" id="PTHR30204:SF69">
    <property type="entry name" value="MERR-FAMILY TRANSCRIPTIONAL REGULATOR"/>
    <property type="match status" value="1"/>
</dbReference>
<sequence>MNLFSISEIAGILGLSRSTLMYYERIGLIHRVERTEAGYRQYSSSDLKRLQKICFYRDSGMSLADIARVIDQKDSSSSKLRARFNKISEEIVQLKYQQRLIVEALRHENSDDMTTQLMSEKWVEILQASGIEGQIVKGWHQAFEEHCPESHHQFLLELGLDDKEASQVRLLTKNIDGNEKKMNVFHDIFLTLPRQGPGTDALTLKALQRLKNLPSKPKVLDVGCGTGSPTLVLATQLQTEIVALDTHLPFLNKLDTVALENNLPITTVHASMAAMPFEPESFDLIWSEASLFCLGLEKGLSTITSYLKPSGYCVFSEMALINENIELDSYIKEHYTDIRTHSDIAKLIKTLGLKLIDTIWFPEHAWYQDYYLPLKKEIIHRRAEKQDDKYASEVFSELEKEISNRAKYIDRLGYAFFIVVKV</sequence>
<evidence type="ECO:0000259" key="5">
    <source>
        <dbReference type="PROSITE" id="PS50937"/>
    </source>
</evidence>
<dbReference type="InterPro" id="IPR000551">
    <property type="entry name" value="MerR-type_HTH_dom"/>
</dbReference>
<dbReference type="Pfam" id="PF13411">
    <property type="entry name" value="MerR_1"/>
    <property type="match status" value="1"/>
</dbReference>
<protein>
    <submittedName>
        <fullName evidence="6">MerR family transcriptional regulator</fullName>
    </submittedName>
</protein>
<dbReference type="InterPro" id="IPR041698">
    <property type="entry name" value="Methyltransf_25"/>
</dbReference>
<dbReference type="Pfam" id="PF13649">
    <property type="entry name" value="Methyltransf_25"/>
    <property type="match status" value="1"/>
</dbReference>
<dbReference type="InterPro" id="IPR047057">
    <property type="entry name" value="MerR_fam"/>
</dbReference>
<keyword evidence="4" id="KW-0804">Transcription</keyword>
<dbReference type="SUPFAM" id="SSF53335">
    <property type="entry name" value="S-adenosyl-L-methionine-dependent methyltransferases"/>
    <property type="match status" value="1"/>
</dbReference>
<dbReference type="PROSITE" id="PS50937">
    <property type="entry name" value="HTH_MERR_2"/>
    <property type="match status" value="1"/>
</dbReference>
<evidence type="ECO:0000313" key="6">
    <source>
        <dbReference type="EMBL" id="NOH51155.1"/>
    </source>
</evidence>
<keyword evidence="3" id="KW-0238">DNA-binding</keyword>
<evidence type="ECO:0000256" key="2">
    <source>
        <dbReference type="ARBA" id="ARBA00023015"/>
    </source>
</evidence>
<dbReference type="InterPro" id="IPR029063">
    <property type="entry name" value="SAM-dependent_MTases_sf"/>
</dbReference>
<proteinExistence type="predicted"/>
<dbReference type="SUPFAM" id="SSF46955">
    <property type="entry name" value="Putative DNA-binding domain"/>
    <property type="match status" value="1"/>
</dbReference>
<organism evidence="6 7">
    <name type="scientific">Vibrio rotiferianus</name>
    <dbReference type="NCBI Taxonomy" id="190895"/>
    <lineage>
        <taxon>Bacteria</taxon>
        <taxon>Pseudomonadati</taxon>
        <taxon>Pseudomonadota</taxon>
        <taxon>Gammaproteobacteria</taxon>
        <taxon>Vibrionales</taxon>
        <taxon>Vibrionaceae</taxon>
        <taxon>Vibrio</taxon>
    </lineage>
</organism>
<keyword evidence="2" id="KW-0805">Transcription regulation</keyword>
<dbReference type="PANTHER" id="PTHR30204">
    <property type="entry name" value="REDOX-CYCLING DRUG-SENSING TRANSCRIPTIONAL ACTIVATOR SOXR"/>
    <property type="match status" value="1"/>
</dbReference>
<dbReference type="RefSeq" id="WP_171359359.1">
    <property type="nucleotide sequence ID" value="NZ_VTYN01000052.1"/>
</dbReference>
<feature type="domain" description="HTH merR-type" evidence="5">
    <location>
        <begin position="3"/>
        <end position="72"/>
    </location>
</feature>
<gene>
    <name evidence="6" type="ORF">F0262_24395</name>
</gene>
<dbReference type="Gene3D" id="1.10.1660.10">
    <property type="match status" value="1"/>
</dbReference>
<evidence type="ECO:0000313" key="7">
    <source>
        <dbReference type="Proteomes" id="UP000572072"/>
    </source>
</evidence>
<reference evidence="6 7" key="1">
    <citation type="submission" date="2019-08" db="EMBL/GenBank/DDBJ databases">
        <title>Draft genome sequencing and comparative genomics of hatchery-associated Vibrios.</title>
        <authorList>
            <person name="Kehlet-Delgado H."/>
            <person name="Mueller R.S."/>
        </authorList>
    </citation>
    <scope>NUCLEOTIDE SEQUENCE [LARGE SCALE GENOMIC DNA]</scope>
    <source>
        <strain evidence="6 7">00-78-3</strain>
    </source>
</reference>
<keyword evidence="1" id="KW-0678">Repressor</keyword>
<dbReference type="Proteomes" id="UP000572072">
    <property type="component" value="Unassembled WGS sequence"/>
</dbReference>
<dbReference type="InterPro" id="IPR009061">
    <property type="entry name" value="DNA-bd_dom_put_sf"/>
</dbReference>
<evidence type="ECO:0000256" key="4">
    <source>
        <dbReference type="ARBA" id="ARBA00023163"/>
    </source>
</evidence>
<dbReference type="CDD" id="cd02440">
    <property type="entry name" value="AdoMet_MTases"/>
    <property type="match status" value="1"/>
</dbReference>
<dbReference type="GO" id="GO:0003700">
    <property type="term" value="F:DNA-binding transcription factor activity"/>
    <property type="evidence" value="ECO:0007669"/>
    <property type="project" value="InterPro"/>
</dbReference>
<dbReference type="EMBL" id="VTYN01000052">
    <property type="protein sequence ID" value="NOH51155.1"/>
    <property type="molecule type" value="Genomic_DNA"/>
</dbReference>
<dbReference type="Gene3D" id="3.40.50.150">
    <property type="entry name" value="Vaccinia Virus protein VP39"/>
    <property type="match status" value="1"/>
</dbReference>
<accession>A0A7Y3ZFG7</accession>
<comment type="caution">
    <text evidence="6">The sequence shown here is derived from an EMBL/GenBank/DDBJ whole genome shotgun (WGS) entry which is preliminary data.</text>
</comment>
<name>A0A7Y3ZFG7_9VIBR</name>
<dbReference type="AlphaFoldDB" id="A0A7Y3ZFG7"/>
<dbReference type="GO" id="GO:0003677">
    <property type="term" value="F:DNA binding"/>
    <property type="evidence" value="ECO:0007669"/>
    <property type="project" value="UniProtKB-KW"/>
</dbReference>
<evidence type="ECO:0000256" key="3">
    <source>
        <dbReference type="ARBA" id="ARBA00023125"/>
    </source>
</evidence>
<dbReference type="SMART" id="SM00422">
    <property type="entry name" value="HTH_MERR"/>
    <property type="match status" value="1"/>
</dbReference>
<evidence type="ECO:0000256" key="1">
    <source>
        <dbReference type="ARBA" id="ARBA00022491"/>
    </source>
</evidence>